<feature type="binding site" evidence="2">
    <location>
        <position position="127"/>
    </location>
    <ligand>
        <name>Mn(2+)</name>
        <dbReference type="ChEBI" id="CHEBI:29035"/>
        <label>2</label>
    </ligand>
</feature>
<dbReference type="GO" id="GO:0019877">
    <property type="term" value="P:diaminopimelate biosynthetic process"/>
    <property type="evidence" value="ECO:0007669"/>
    <property type="project" value="UniProtKB-ARBA"/>
</dbReference>
<dbReference type="Proteomes" id="UP000282529">
    <property type="component" value="Unassembled WGS sequence"/>
</dbReference>
<keyword evidence="1 4" id="KW-0378">Hydrolase</keyword>
<comment type="cofactor">
    <cofactor evidence="2">
        <name>Mn(2+)</name>
        <dbReference type="ChEBI" id="CHEBI:29035"/>
    </cofactor>
    <text evidence="2">The Mn(2+) ion enhances activity.</text>
</comment>
<keyword evidence="2" id="KW-0479">Metal-binding</keyword>
<dbReference type="InterPro" id="IPR017439">
    <property type="entry name" value="Amidohydrolase"/>
</dbReference>
<dbReference type="PANTHER" id="PTHR11014">
    <property type="entry name" value="PEPTIDASE M20 FAMILY MEMBER"/>
    <property type="match status" value="1"/>
</dbReference>
<sequence>MERQVSCFLTGGPDLSRSSLHFGKEGKHVDNSSFEQQLIEWRHDLHMFPETAFEEKMTSEYITKALTGMGLEVHTGIGGTGVVASLKIGSGTGIIGIRADMDALNFTEEAERPHASRNTGKMHACGHDGHMAIVLGAAKLLTERKNFNGTVRFVFQPAEEPGKGALAMINDGLLERFPMDEIYGMHNMPGMPEGTFATRAGGIMAGEDNFIIRIKGQGAHAARPHMSIDPLVIAAEIILALQTIVSRNLDPNIPAVISCTEIHTDGIRNAIPTHVEIKGDTRSYTPEVQNMLEERMRAIVEGICGMHGAGCQFEYTHEFAPTVNWEECVDISVKAALNVLGETKVNANVQQVMVSEDFSAFLQNIPGCFVFIGNGDASDGKGNIPLHNPLYDFNDNILKIGAEYFAELIRIRLPR</sequence>
<evidence type="ECO:0000259" key="3">
    <source>
        <dbReference type="Pfam" id="PF07687"/>
    </source>
</evidence>
<dbReference type="FunFam" id="3.30.70.360:FF:000001">
    <property type="entry name" value="N-acetyldiaminopimelate deacetylase"/>
    <property type="match status" value="1"/>
</dbReference>
<dbReference type="GO" id="GO:0046872">
    <property type="term" value="F:metal ion binding"/>
    <property type="evidence" value="ECO:0007669"/>
    <property type="project" value="UniProtKB-KW"/>
</dbReference>
<dbReference type="EMBL" id="RQPI01000004">
    <property type="protein sequence ID" value="RQW11926.1"/>
    <property type="molecule type" value="Genomic_DNA"/>
</dbReference>
<comment type="caution">
    <text evidence="4">The sequence shown here is derived from an EMBL/GenBank/DDBJ whole genome shotgun (WGS) entry which is preliminary data.</text>
</comment>
<dbReference type="Pfam" id="PF01546">
    <property type="entry name" value="Peptidase_M20"/>
    <property type="match status" value="1"/>
</dbReference>
<dbReference type="AlphaFoldDB" id="A0A3N9Q334"/>
<keyword evidence="5" id="KW-1185">Reference proteome</keyword>
<dbReference type="SUPFAM" id="SSF53187">
    <property type="entry name" value="Zn-dependent exopeptidases"/>
    <property type="match status" value="1"/>
</dbReference>
<dbReference type="InterPro" id="IPR036264">
    <property type="entry name" value="Bact_exopeptidase_dim_dom"/>
</dbReference>
<feature type="binding site" evidence="2">
    <location>
        <position position="125"/>
    </location>
    <ligand>
        <name>Mn(2+)</name>
        <dbReference type="ChEBI" id="CHEBI:29035"/>
        <label>2</label>
    </ligand>
</feature>
<evidence type="ECO:0000256" key="1">
    <source>
        <dbReference type="ARBA" id="ARBA00022801"/>
    </source>
</evidence>
<accession>A0A3N9Q334</accession>
<dbReference type="SUPFAM" id="SSF55031">
    <property type="entry name" value="Bacterial exopeptidase dimerisation domain"/>
    <property type="match status" value="1"/>
</dbReference>
<dbReference type="CDD" id="cd05666">
    <property type="entry name" value="M20_Acy1-like"/>
    <property type="match status" value="1"/>
</dbReference>
<gene>
    <name evidence="4" type="ORF">EH198_09655</name>
</gene>
<dbReference type="Gene3D" id="3.30.70.360">
    <property type="match status" value="1"/>
</dbReference>
<dbReference type="Pfam" id="PF07687">
    <property type="entry name" value="M20_dimer"/>
    <property type="match status" value="1"/>
</dbReference>
<organism evidence="4 5">
    <name type="scientific">Paenibacillus rhizophilus</name>
    <dbReference type="NCBI Taxonomy" id="1850366"/>
    <lineage>
        <taxon>Bacteria</taxon>
        <taxon>Bacillati</taxon>
        <taxon>Bacillota</taxon>
        <taxon>Bacilli</taxon>
        <taxon>Bacillales</taxon>
        <taxon>Paenibacillaceae</taxon>
        <taxon>Paenibacillus</taxon>
    </lineage>
</organism>
<feature type="binding site" evidence="2">
    <location>
        <position position="387"/>
    </location>
    <ligand>
        <name>Mn(2+)</name>
        <dbReference type="ChEBI" id="CHEBI:29035"/>
        <label>2</label>
    </ligand>
</feature>
<proteinExistence type="predicted"/>
<keyword evidence="2" id="KW-0464">Manganese</keyword>
<dbReference type="GO" id="GO:0050118">
    <property type="term" value="F:N-acetyldiaminopimelate deacetylase activity"/>
    <property type="evidence" value="ECO:0007669"/>
    <property type="project" value="UniProtKB-ARBA"/>
</dbReference>
<dbReference type="InterPro" id="IPR002933">
    <property type="entry name" value="Peptidase_M20"/>
</dbReference>
<dbReference type="PANTHER" id="PTHR11014:SF63">
    <property type="entry name" value="METALLOPEPTIDASE, PUTATIVE (AFU_ORTHOLOGUE AFUA_6G09600)-RELATED"/>
    <property type="match status" value="1"/>
</dbReference>
<evidence type="ECO:0000256" key="2">
    <source>
        <dbReference type="PIRSR" id="PIRSR005962-1"/>
    </source>
</evidence>
<reference evidence="4 5" key="1">
    <citation type="submission" date="2018-11" db="EMBL/GenBank/DDBJ databases">
        <title>Genome sequence of strain 7197.</title>
        <authorList>
            <person name="Gao J."/>
            <person name="Sun J."/>
        </authorList>
    </citation>
    <scope>NUCLEOTIDE SEQUENCE [LARGE SCALE GENOMIC DNA]</scope>
    <source>
        <strain evidence="4 5">7197</strain>
    </source>
</reference>
<evidence type="ECO:0000313" key="4">
    <source>
        <dbReference type="EMBL" id="RQW11926.1"/>
    </source>
</evidence>
<dbReference type="Gene3D" id="3.40.630.10">
    <property type="entry name" value="Zn peptidases"/>
    <property type="match status" value="1"/>
</dbReference>
<dbReference type="InterPro" id="IPR011650">
    <property type="entry name" value="Peptidase_M20_dimer"/>
</dbReference>
<evidence type="ECO:0000313" key="5">
    <source>
        <dbReference type="Proteomes" id="UP000282529"/>
    </source>
</evidence>
<dbReference type="OrthoDB" id="9776731at2"/>
<feature type="domain" description="Peptidase M20 dimerisation" evidence="3">
    <location>
        <begin position="210"/>
        <end position="301"/>
    </location>
</feature>
<feature type="binding site" evidence="2">
    <location>
        <position position="160"/>
    </location>
    <ligand>
        <name>Mn(2+)</name>
        <dbReference type="ChEBI" id="CHEBI:29035"/>
        <label>2</label>
    </ligand>
</feature>
<feature type="binding site" evidence="2">
    <location>
        <position position="186"/>
    </location>
    <ligand>
        <name>Mn(2+)</name>
        <dbReference type="ChEBI" id="CHEBI:29035"/>
        <label>2</label>
    </ligand>
</feature>
<name>A0A3N9Q334_9BACL</name>
<dbReference type="PIRSF" id="PIRSF005962">
    <property type="entry name" value="Pept_M20D_amidohydro"/>
    <property type="match status" value="1"/>
</dbReference>
<protein>
    <submittedName>
        <fullName evidence="4">Amidohydrolase</fullName>
    </submittedName>
</protein>
<dbReference type="NCBIfam" id="TIGR01891">
    <property type="entry name" value="amidohydrolases"/>
    <property type="match status" value="1"/>
</dbReference>